<evidence type="ECO:0000313" key="3">
    <source>
        <dbReference type="Proteomes" id="UP001597252"/>
    </source>
</evidence>
<feature type="transmembrane region" description="Helical" evidence="1">
    <location>
        <begin position="54"/>
        <end position="74"/>
    </location>
</feature>
<comment type="caution">
    <text evidence="2">The sequence shown here is derived from an EMBL/GenBank/DDBJ whole genome shotgun (WGS) entry which is preliminary data.</text>
</comment>
<evidence type="ECO:0008006" key="4">
    <source>
        <dbReference type="Google" id="ProtNLM"/>
    </source>
</evidence>
<keyword evidence="1" id="KW-1133">Transmembrane helix</keyword>
<dbReference type="EMBL" id="JBHTON010000001">
    <property type="protein sequence ID" value="MFD1483715.1"/>
    <property type="molecule type" value="Genomic_DNA"/>
</dbReference>
<accession>A0ABW4E5E6</accession>
<dbReference type="Proteomes" id="UP001597252">
    <property type="component" value="Unassembled WGS sequence"/>
</dbReference>
<name>A0ABW4E5E6_9LACO</name>
<keyword evidence="1" id="KW-0812">Transmembrane</keyword>
<proteinExistence type="predicted"/>
<evidence type="ECO:0000256" key="1">
    <source>
        <dbReference type="SAM" id="Phobius"/>
    </source>
</evidence>
<organism evidence="2 3">
    <name type="scientific">Lacticaseibacillus baoqingensis</name>
    <dbReference type="NCBI Taxonomy" id="2486013"/>
    <lineage>
        <taxon>Bacteria</taxon>
        <taxon>Bacillati</taxon>
        <taxon>Bacillota</taxon>
        <taxon>Bacilli</taxon>
        <taxon>Lactobacillales</taxon>
        <taxon>Lactobacillaceae</taxon>
        <taxon>Lacticaseibacillus</taxon>
    </lineage>
</organism>
<feature type="transmembrane region" description="Helical" evidence="1">
    <location>
        <begin position="86"/>
        <end position="107"/>
    </location>
</feature>
<keyword evidence="1" id="KW-0472">Membrane</keyword>
<reference evidence="3" key="1">
    <citation type="journal article" date="2019" name="Int. J. Syst. Evol. Microbiol.">
        <title>The Global Catalogue of Microorganisms (GCM) 10K type strain sequencing project: providing services to taxonomists for standard genome sequencing and annotation.</title>
        <authorList>
            <consortium name="The Broad Institute Genomics Platform"/>
            <consortium name="The Broad Institute Genome Sequencing Center for Infectious Disease"/>
            <person name="Wu L."/>
            <person name="Ma J."/>
        </authorList>
    </citation>
    <scope>NUCLEOTIDE SEQUENCE [LARGE SCALE GENOMIC DNA]</scope>
    <source>
        <strain evidence="3">CCM 8903</strain>
    </source>
</reference>
<keyword evidence="3" id="KW-1185">Reference proteome</keyword>
<protein>
    <recommendedName>
        <fullName evidence="4">DUF3397 domain-containing protein</fullName>
    </recommendedName>
</protein>
<gene>
    <name evidence="2" type="ORF">ACFQ5J_00435</name>
</gene>
<sequence>MSRILAIGLPCLLWLALLVLVAKRHYRKNLYFFLVSASLLLGIWQLTQSQATNFLWEVLFCAVIVAALVAGLLISNEHDLIMAHYWHWLARVLVLATTWWWLAAIFLTR</sequence>
<evidence type="ECO:0000313" key="2">
    <source>
        <dbReference type="EMBL" id="MFD1483715.1"/>
    </source>
</evidence>
<dbReference type="RefSeq" id="WP_125750336.1">
    <property type="nucleotide sequence ID" value="NZ_JBHTON010000001.1"/>
</dbReference>
<feature type="transmembrane region" description="Helical" evidence="1">
    <location>
        <begin position="30"/>
        <end position="47"/>
    </location>
</feature>